<dbReference type="Pfam" id="PF01613">
    <property type="entry name" value="Flavin_Reduct"/>
    <property type="match status" value="1"/>
</dbReference>
<dbReference type="Gene3D" id="2.30.110.10">
    <property type="entry name" value="Electron Transport, Fmn-binding Protein, Chain A"/>
    <property type="match status" value="1"/>
</dbReference>
<comment type="similarity">
    <text evidence="1">Belongs to the non-flavoprotein flavin reductase family.</text>
</comment>
<reference evidence="3 4" key="1">
    <citation type="journal article" date="2019" name="Microbiol. Resour. Announc.">
        <title>Draft Genome Sequence of the Most Traditional epsilon-Poly-l-Lysine Producer, Streptomyces albulus NBRC14147.</title>
        <authorList>
            <person name="Yamanaka K."/>
            <person name="Hamano Y."/>
        </authorList>
    </citation>
    <scope>NUCLEOTIDE SEQUENCE [LARGE SCALE GENOMIC DNA]</scope>
    <source>
        <strain evidence="3 4">NBRC 14147</strain>
    </source>
</reference>
<name>A0A059WDN2_STRNR</name>
<organism evidence="3 4">
    <name type="scientific">Streptomyces noursei</name>
    <name type="common">Streptomyces albulus</name>
    <dbReference type="NCBI Taxonomy" id="1971"/>
    <lineage>
        <taxon>Bacteria</taxon>
        <taxon>Bacillati</taxon>
        <taxon>Actinomycetota</taxon>
        <taxon>Actinomycetes</taxon>
        <taxon>Kitasatosporales</taxon>
        <taxon>Streptomycetaceae</taxon>
        <taxon>Streptomyces</taxon>
    </lineage>
</organism>
<keyword evidence="3" id="KW-0503">Monooxygenase</keyword>
<dbReference type="InterPro" id="IPR002563">
    <property type="entry name" value="Flavin_Rdtase-like_dom"/>
</dbReference>
<dbReference type="InterPro" id="IPR050268">
    <property type="entry name" value="NADH-dep_flavin_reductase"/>
</dbReference>
<gene>
    <name evidence="3" type="ORF">SALB_08392</name>
</gene>
<dbReference type="SUPFAM" id="SSF50475">
    <property type="entry name" value="FMN-binding split barrel"/>
    <property type="match status" value="1"/>
</dbReference>
<dbReference type="PANTHER" id="PTHR30466:SF11">
    <property type="entry name" value="FLAVIN-DEPENDENT MONOOXYGENASE, REDUCTASE SUBUNIT HSAB"/>
    <property type="match status" value="1"/>
</dbReference>
<evidence type="ECO:0000313" key="4">
    <source>
        <dbReference type="Proteomes" id="UP000288351"/>
    </source>
</evidence>
<dbReference type="EMBL" id="BHXC01000007">
    <property type="protein sequence ID" value="GCB95585.1"/>
    <property type="molecule type" value="Genomic_DNA"/>
</dbReference>
<dbReference type="GO" id="GO:0042602">
    <property type="term" value="F:riboflavin reductase (NADPH) activity"/>
    <property type="evidence" value="ECO:0007669"/>
    <property type="project" value="TreeGrafter"/>
</dbReference>
<dbReference type="AlphaFoldDB" id="A0A059WDN2"/>
<comment type="caution">
    <text evidence="3">The sequence shown here is derived from an EMBL/GenBank/DDBJ whole genome shotgun (WGS) entry which is preliminary data.</text>
</comment>
<evidence type="ECO:0000256" key="2">
    <source>
        <dbReference type="ARBA" id="ARBA00023002"/>
    </source>
</evidence>
<dbReference type="SMART" id="SM00903">
    <property type="entry name" value="Flavin_Reduct"/>
    <property type="match status" value="1"/>
</dbReference>
<accession>A0A059WDN2</accession>
<dbReference type="STRING" id="68570.DC74_7448"/>
<dbReference type="GO" id="GO:0010181">
    <property type="term" value="F:FMN binding"/>
    <property type="evidence" value="ECO:0007669"/>
    <property type="project" value="InterPro"/>
</dbReference>
<proteinExistence type="inferred from homology"/>
<sequence length="162" mass="16756">MERLIEPTTFRDVLGRFASGITMVATLDADGAPAGLACQSFASLSLDPPLILLCIGKHSTSWPRIAAAGRFAVSVLAEEHRAACASLAASGTDKFAGLSWRPGPHGTVHLDGALATVDCALDAVHEAGDHLLVTGRVLDLAAREDGAPLLYFRGGYATGAFA</sequence>
<evidence type="ECO:0000256" key="1">
    <source>
        <dbReference type="ARBA" id="ARBA00008898"/>
    </source>
</evidence>
<dbReference type="InterPro" id="IPR012349">
    <property type="entry name" value="Split_barrel_FMN-bd"/>
</dbReference>
<dbReference type="RefSeq" id="WP_016576384.1">
    <property type="nucleotide sequence ID" value="NZ_BHXC01000007.1"/>
</dbReference>
<dbReference type="Proteomes" id="UP000288351">
    <property type="component" value="Unassembled WGS sequence"/>
</dbReference>
<protein>
    <submittedName>
        <fullName evidence="3">Monooxygenase</fullName>
    </submittedName>
</protein>
<evidence type="ECO:0000313" key="3">
    <source>
        <dbReference type="EMBL" id="GCB95585.1"/>
    </source>
</evidence>
<keyword evidence="2" id="KW-0560">Oxidoreductase</keyword>
<dbReference type="eggNOG" id="COG1853">
    <property type="taxonomic scope" value="Bacteria"/>
</dbReference>
<dbReference type="GO" id="GO:0004497">
    <property type="term" value="F:monooxygenase activity"/>
    <property type="evidence" value="ECO:0007669"/>
    <property type="project" value="UniProtKB-KW"/>
</dbReference>
<dbReference type="PANTHER" id="PTHR30466">
    <property type="entry name" value="FLAVIN REDUCTASE"/>
    <property type="match status" value="1"/>
</dbReference>